<evidence type="ECO:0000256" key="7">
    <source>
        <dbReference type="ARBA" id="ARBA00022800"/>
    </source>
</evidence>
<evidence type="ECO:0000256" key="9">
    <source>
        <dbReference type="ARBA" id="ARBA00022842"/>
    </source>
</evidence>
<dbReference type="NCBIfam" id="NF009814">
    <property type="entry name" value="PRK13299.1"/>
    <property type="match status" value="1"/>
</dbReference>
<dbReference type="GO" id="GO:0005524">
    <property type="term" value="F:ATP binding"/>
    <property type="evidence" value="ECO:0007669"/>
    <property type="project" value="UniProtKB-UniRule"/>
</dbReference>
<dbReference type="AlphaFoldDB" id="A0A1K2H979"/>
<evidence type="ECO:0000313" key="16">
    <source>
        <dbReference type="EMBL" id="SFZ73358.1"/>
    </source>
</evidence>
<dbReference type="Gene3D" id="1.10.246.80">
    <property type="match status" value="1"/>
</dbReference>
<dbReference type="PANTHER" id="PTHR46173">
    <property type="entry name" value="CCA TRNA NUCLEOTIDYLTRANSFERASE 1, MITOCHONDRIAL"/>
    <property type="match status" value="1"/>
</dbReference>
<evidence type="ECO:0000256" key="5">
    <source>
        <dbReference type="ARBA" id="ARBA00022723"/>
    </source>
</evidence>
<comment type="catalytic activity">
    <reaction evidence="11">
        <text>a tRNA with a 3' CCA end + 2 CTP + ATP = a tRNA with a 3' CCACCA end + 3 diphosphate</text>
        <dbReference type="Rhea" id="RHEA:76235"/>
        <dbReference type="Rhea" id="RHEA-COMP:10468"/>
        <dbReference type="Rhea" id="RHEA-COMP:18655"/>
        <dbReference type="ChEBI" id="CHEBI:30616"/>
        <dbReference type="ChEBI" id="CHEBI:33019"/>
        <dbReference type="ChEBI" id="CHEBI:37563"/>
        <dbReference type="ChEBI" id="CHEBI:83071"/>
        <dbReference type="ChEBI" id="CHEBI:195187"/>
    </reaction>
</comment>
<feature type="binding site" evidence="11">
    <location>
        <position position="111"/>
    </location>
    <ligand>
        <name>ATP</name>
        <dbReference type="ChEBI" id="CHEBI:30616"/>
    </ligand>
</feature>
<dbReference type="EMBL" id="JXJT01000006">
    <property type="protein sequence ID" value="PCS04050.1"/>
    <property type="molecule type" value="Genomic_DNA"/>
</dbReference>
<comment type="cofactor">
    <cofactor evidence="1 11">
        <name>Mg(2+)</name>
        <dbReference type="ChEBI" id="CHEBI:18420"/>
    </cofactor>
</comment>
<dbReference type="Gene3D" id="1.10.110.30">
    <property type="match status" value="1"/>
</dbReference>
<keyword evidence="7 11" id="KW-0692">RNA repair</keyword>
<dbReference type="InterPro" id="IPR050264">
    <property type="entry name" value="Bact_CCA-adding_enz_type3_sf"/>
</dbReference>
<evidence type="ECO:0000259" key="12">
    <source>
        <dbReference type="Pfam" id="PF01743"/>
    </source>
</evidence>
<reference evidence="16 17" key="2">
    <citation type="submission" date="2016-11" db="EMBL/GenBank/DDBJ databases">
        <authorList>
            <person name="Jaros S."/>
            <person name="Januszkiewicz K."/>
            <person name="Wedrychowicz H."/>
        </authorList>
    </citation>
    <scope>NUCLEOTIDE SEQUENCE [LARGE SCALE GENOMIC DNA]</scope>
    <source>
        <strain evidence="16 17">DSM 22330</strain>
    </source>
</reference>
<keyword evidence="8 11" id="KW-0067">ATP-binding</keyword>
<dbReference type="Pfam" id="PF12627">
    <property type="entry name" value="PolyA_pol_RNAbd"/>
    <property type="match status" value="1"/>
</dbReference>
<evidence type="ECO:0000313" key="17">
    <source>
        <dbReference type="Proteomes" id="UP000185655"/>
    </source>
</evidence>
<feature type="binding site" evidence="11">
    <location>
        <position position="154"/>
    </location>
    <ligand>
        <name>CTP</name>
        <dbReference type="ChEBI" id="CHEBI:37563"/>
    </ligand>
</feature>
<evidence type="ECO:0000313" key="18">
    <source>
        <dbReference type="Proteomes" id="UP000218979"/>
    </source>
</evidence>
<keyword evidence="10 11" id="KW-0694">RNA-binding</keyword>
<evidence type="ECO:0000256" key="3">
    <source>
        <dbReference type="ARBA" id="ARBA00022694"/>
    </source>
</evidence>
<keyword evidence="3 11" id="KW-0819">tRNA processing</keyword>
<dbReference type="Pfam" id="PF01743">
    <property type="entry name" value="PolyA_pol"/>
    <property type="match status" value="1"/>
</dbReference>
<dbReference type="GO" id="GO:0042245">
    <property type="term" value="P:RNA repair"/>
    <property type="evidence" value="ECO:0007669"/>
    <property type="project" value="UniProtKB-KW"/>
</dbReference>
<dbReference type="EMBL" id="FPKS01000003">
    <property type="protein sequence ID" value="SFZ73358.1"/>
    <property type="molecule type" value="Genomic_DNA"/>
</dbReference>
<organism evidence="16 17">
    <name type="scientific">Pseudolactococcus chungangensis CAU 28 = DSM 22330</name>
    <dbReference type="NCBI Taxonomy" id="1122154"/>
    <lineage>
        <taxon>Bacteria</taxon>
        <taxon>Bacillati</taxon>
        <taxon>Bacillota</taxon>
        <taxon>Bacilli</taxon>
        <taxon>Lactobacillales</taxon>
        <taxon>Streptococcaceae</taxon>
        <taxon>Pseudolactococcus</taxon>
    </lineage>
</organism>
<feature type="binding site" evidence="11">
    <location>
        <position position="27"/>
    </location>
    <ligand>
        <name>ATP</name>
        <dbReference type="ChEBI" id="CHEBI:30616"/>
    </ligand>
</feature>
<dbReference type="GO" id="GO:0000287">
    <property type="term" value="F:magnesium ion binding"/>
    <property type="evidence" value="ECO:0007669"/>
    <property type="project" value="UniProtKB-UniRule"/>
</dbReference>
<evidence type="ECO:0000256" key="10">
    <source>
        <dbReference type="ARBA" id="ARBA00022884"/>
    </source>
</evidence>
<feature type="binding site" evidence="11">
    <location>
        <position position="30"/>
    </location>
    <ligand>
        <name>CTP</name>
        <dbReference type="ChEBI" id="CHEBI:37563"/>
    </ligand>
</feature>
<dbReference type="InterPro" id="IPR032810">
    <property type="entry name" value="CCA-adding_enz_C"/>
</dbReference>
<comment type="catalytic activity">
    <reaction evidence="11">
        <text>a tRNA precursor + 2 CTP + ATP = a tRNA with a 3' CCA end + 3 diphosphate</text>
        <dbReference type="Rhea" id="RHEA:14433"/>
        <dbReference type="Rhea" id="RHEA-COMP:10465"/>
        <dbReference type="Rhea" id="RHEA-COMP:10468"/>
        <dbReference type="ChEBI" id="CHEBI:30616"/>
        <dbReference type="ChEBI" id="CHEBI:33019"/>
        <dbReference type="ChEBI" id="CHEBI:37563"/>
        <dbReference type="ChEBI" id="CHEBI:74896"/>
        <dbReference type="ChEBI" id="CHEBI:83071"/>
        <dbReference type="EC" id="2.7.7.72"/>
    </reaction>
</comment>
<reference evidence="15 18" key="1">
    <citation type="submission" date="2014-12" db="EMBL/GenBank/DDBJ databases">
        <title>Draft genome sequences of 10 type strains of Lactococcus.</title>
        <authorList>
            <person name="Sun Z."/>
            <person name="Zhong Z."/>
            <person name="Liu W."/>
            <person name="Zhang W."/>
            <person name="Zhang H."/>
        </authorList>
    </citation>
    <scope>NUCLEOTIDE SEQUENCE [LARGE SCALE GENOMIC DNA]</scope>
    <source>
        <strain evidence="15 18">DSM 22330</strain>
    </source>
</reference>
<evidence type="ECO:0000313" key="15">
    <source>
        <dbReference type="EMBL" id="PCS04050.1"/>
    </source>
</evidence>
<feature type="binding site" evidence="11">
    <location>
        <position position="30"/>
    </location>
    <ligand>
        <name>ATP</name>
        <dbReference type="ChEBI" id="CHEBI:30616"/>
    </ligand>
</feature>
<evidence type="ECO:0000256" key="4">
    <source>
        <dbReference type="ARBA" id="ARBA00022695"/>
    </source>
</evidence>
<dbReference type="GO" id="GO:0001680">
    <property type="term" value="P:tRNA 3'-terminal CCA addition"/>
    <property type="evidence" value="ECO:0007669"/>
    <property type="project" value="UniProtKB-UniRule"/>
</dbReference>
<dbReference type="Gene3D" id="3.30.460.10">
    <property type="entry name" value="Beta Polymerase, domain 2"/>
    <property type="match status" value="1"/>
</dbReference>
<proteinExistence type="inferred from homology"/>
<comment type="subunit">
    <text evidence="11">Homodimer.</text>
</comment>
<name>A0A1K2H979_9LACT</name>
<evidence type="ECO:0000256" key="6">
    <source>
        <dbReference type="ARBA" id="ARBA00022741"/>
    </source>
</evidence>
<feature type="binding site" evidence="11">
    <location>
        <position position="160"/>
    </location>
    <ligand>
        <name>ATP</name>
        <dbReference type="ChEBI" id="CHEBI:30616"/>
    </ligand>
</feature>
<feature type="binding site" evidence="11">
    <location>
        <position position="163"/>
    </location>
    <ligand>
        <name>ATP</name>
        <dbReference type="ChEBI" id="CHEBI:30616"/>
    </ligand>
</feature>
<dbReference type="InterPro" id="IPR032828">
    <property type="entry name" value="PolyA_RNA-bd"/>
</dbReference>
<feature type="binding site" evidence="11">
    <location>
        <position position="157"/>
    </location>
    <ligand>
        <name>CTP</name>
        <dbReference type="ChEBI" id="CHEBI:37563"/>
    </ligand>
</feature>
<dbReference type="PANTHER" id="PTHR46173:SF1">
    <property type="entry name" value="CCA TRNA NUCLEOTIDYLTRANSFERASE 1, MITOCHONDRIAL"/>
    <property type="match status" value="1"/>
</dbReference>
<dbReference type="Gene3D" id="1.20.58.560">
    <property type="match status" value="1"/>
</dbReference>
<comment type="miscellaneous">
    <text evidence="11">A single active site specifically recognizes both ATP and CTP and is responsible for their addition.</text>
</comment>
<comment type="function">
    <text evidence="11">Catalyzes the addition and repair of the essential 3'-terminal CCA sequence in tRNAs without using a nucleic acid template. Adds these three nucleotides in the order of C, C, and A to the tRNA nucleotide-73, using CTP and ATP as substrates and producing inorganic pyrophosphate. tRNA 3'-terminal CCA addition is required both for tRNA processing and repair. Also involved in tRNA surveillance by mediating tandem CCA addition to generate a CCACCA at the 3' terminus of unstable tRNAs. While stable tRNAs receive only 3'-terminal CCA, unstable tRNAs are marked with CCACCA and rapidly degraded.</text>
</comment>
<dbReference type="InterPro" id="IPR043519">
    <property type="entry name" value="NT_sf"/>
</dbReference>
<feature type="binding site" evidence="11">
    <location>
        <position position="40"/>
    </location>
    <ligand>
        <name>Mg(2+)</name>
        <dbReference type="ChEBI" id="CHEBI:18420"/>
    </ligand>
</feature>
<dbReference type="SUPFAM" id="SSF81891">
    <property type="entry name" value="Poly A polymerase C-terminal region-like"/>
    <property type="match status" value="1"/>
</dbReference>
<comment type="similarity">
    <text evidence="11">Belongs to the tRNA nucleotidyltransferase/poly(A) polymerase family. Bacterial CCA-adding enzyme type 3 subfamily.</text>
</comment>
<evidence type="ECO:0000259" key="14">
    <source>
        <dbReference type="Pfam" id="PF13735"/>
    </source>
</evidence>
<keyword evidence="4 11" id="KW-0548">Nucleotidyltransferase</keyword>
<dbReference type="Proteomes" id="UP000218979">
    <property type="component" value="Unassembled WGS sequence"/>
</dbReference>
<dbReference type="SUPFAM" id="SSF81301">
    <property type="entry name" value="Nucleotidyltransferase"/>
    <property type="match status" value="1"/>
</dbReference>
<dbReference type="CDD" id="cd05398">
    <property type="entry name" value="NT_ClassII-CCAase"/>
    <property type="match status" value="1"/>
</dbReference>
<feature type="domain" description="tRNA nucleotidyltransferase/poly(A) polymerase RNA and SrmB- binding" evidence="13">
    <location>
        <begin position="169"/>
        <end position="227"/>
    </location>
</feature>
<dbReference type="GO" id="GO:0004810">
    <property type="term" value="F:CCA tRNA nucleotidyltransferase activity"/>
    <property type="evidence" value="ECO:0007669"/>
    <property type="project" value="UniProtKB-UniRule"/>
</dbReference>
<feature type="binding site" evidence="11">
    <location>
        <position position="111"/>
    </location>
    <ligand>
        <name>CTP</name>
        <dbReference type="ChEBI" id="CHEBI:37563"/>
    </ligand>
</feature>
<keyword evidence="9 11" id="KW-0460">Magnesium</keyword>
<protein>
    <recommendedName>
        <fullName evidence="11">CCA-adding enzyme</fullName>
        <ecNumber evidence="11">2.7.7.72</ecNumber>
    </recommendedName>
    <alternativeName>
        <fullName evidence="11">CCA tRNA nucleotidyltransferase</fullName>
    </alternativeName>
    <alternativeName>
        <fullName evidence="11">tRNA CCA-pyrophosphorylase</fullName>
    </alternativeName>
    <alternativeName>
        <fullName evidence="11">tRNA adenylyl-/cytidylyl- transferase</fullName>
    </alternativeName>
    <alternativeName>
        <fullName evidence="11">tRNA nucleotidyltransferase</fullName>
    </alternativeName>
    <alternativeName>
        <fullName evidence="11">tRNA-NT</fullName>
    </alternativeName>
</protein>
<evidence type="ECO:0000259" key="13">
    <source>
        <dbReference type="Pfam" id="PF12627"/>
    </source>
</evidence>
<feature type="binding site" evidence="11">
    <location>
        <position position="42"/>
    </location>
    <ligand>
        <name>Mg(2+)</name>
        <dbReference type="ChEBI" id="CHEBI:18420"/>
    </ligand>
</feature>
<evidence type="ECO:0000256" key="8">
    <source>
        <dbReference type="ARBA" id="ARBA00022840"/>
    </source>
</evidence>
<dbReference type="InterPro" id="IPR002646">
    <property type="entry name" value="PolA_pol_head_dom"/>
</dbReference>
<feature type="domain" description="Poly A polymerase head" evidence="12">
    <location>
        <begin position="22"/>
        <end position="142"/>
    </location>
</feature>
<evidence type="ECO:0000256" key="1">
    <source>
        <dbReference type="ARBA" id="ARBA00001946"/>
    </source>
</evidence>
<sequence length="400" mass="45483">MPAEFVKALPILQKIRNSGYEAYFVGGSVRDVLLNRRIHDVDIATSAHPAETKQIFEHTIDIGIEHGTVLVLEKGGEYEVTTFRTEDVYVDYRRPSHVNFVRKLSEDLLRRDFTINAFALADDGEVIDLYGGLADLEARILRAVGNPTERFNEDALRIMRGLRFAAILNFDLESTTFASMKEHAHLLSKISIERIFIELDKLLIADFWQKGFRELLAIEAYPYLPGFSDRTALGNLLTLSSDFKFTTAVQAWGYLAHQLGYSDGKFLLKKWKVSREFSTAVSKFLTAYDKRLKGDFSPEDLYNLGKSSLTLVEEMFAAQNLETNFEQISALDAQLQIRNKKEIAVPAGQIMTEFGIQPGPQIGQLFHQIELEIVKGHLQNTPQHIFDYVKKTLGELKFHK</sequence>
<feature type="binding site" evidence="11">
    <location>
        <position position="157"/>
    </location>
    <ligand>
        <name>ATP</name>
        <dbReference type="ChEBI" id="CHEBI:30616"/>
    </ligand>
</feature>
<keyword evidence="6 11" id="KW-0547">Nucleotide-binding</keyword>
<dbReference type="Proteomes" id="UP000185655">
    <property type="component" value="Unassembled WGS sequence"/>
</dbReference>
<dbReference type="EC" id="2.7.7.72" evidence="11"/>
<evidence type="ECO:0000256" key="2">
    <source>
        <dbReference type="ARBA" id="ARBA00022679"/>
    </source>
</evidence>
<dbReference type="HAMAP" id="MF_01263">
    <property type="entry name" value="CCA_bact_type3"/>
    <property type="match status" value="1"/>
</dbReference>
<keyword evidence="18" id="KW-1185">Reference proteome</keyword>
<dbReference type="STRING" id="1122154.SAMN02746068_00854"/>
<dbReference type="OrthoDB" id="9805698at2"/>
<dbReference type="InterPro" id="IPR023068">
    <property type="entry name" value="CCA-adding_enz_firmicutes"/>
</dbReference>
<dbReference type="GO" id="GO:0000049">
    <property type="term" value="F:tRNA binding"/>
    <property type="evidence" value="ECO:0007669"/>
    <property type="project" value="UniProtKB-UniRule"/>
</dbReference>
<keyword evidence="5 11" id="KW-0479">Metal-binding</keyword>
<feature type="binding site" evidence="11">
    <location>
        <position position="160"/>
    </location>
    <ligand>
        <name>CTP</name>
        <dbReference type="ChEBI" id="CHEBI:37563"/>
    </ligand>
</feature>
<feature type="domain" description="CCA-adding enzyme C-terminal" evidence="14">
    <location>
        <begin position="243"/>
        <end position="389"/>
    </location>
</feature>
<feature type="binding site" evidence="11">
    <location>
        <position position="27"/>
    </location>
    <ligand>
        <name>CTP</name>
        <dbReference type="ChEBI" id="CHEBI:37563"/>
    </ligand>
</feature>
<gene>
    <name evidence="11" type="primary">cca</name>
    <name evidence="15" type="ORF">RR45_GL001869</name>
    <name evidence="16" type="ORF">SAMN02746068_00854</name>
</gene>
<evidence type="ECO:0000256" key="11">
    <source>
        <dbReference type="HAMAP-Rule" id="MF_01263"/>
    </source>
</evidence>
<accession>A0A1K2H979</accession>
<feature type="binding site" evidence="11">
    <location>
        <position position="154"/>
    </location>
    <ligand>
        <name>ATP</name>
        <dbReference type="ChEBI" id="CHEBI:30616"/>
    </ligand>
</feature>
<dbReference type="Pfam" id="PF13735">
    <property type="entry name" value="tRNA_NucTran2_2"/>
    <property type="match status" value="1"/>
</dbReference>
<feature type="binding site" evidence="11">
    <location>
        <position position="163"/>
    </location>
    <ligand>
        <name>CTP</name>
        <dbReference type="ChEBI" id="CHEBI:37563"/>
    </ligand>
</feature>
<keyword evidence="2 11" id="KW-0808">Transferase</keyword>